<dbReference type="AlphaFoldDB" id="A0A816BP28"/>
<dbReference type="Proteomes" id="UP000663828">
    <property type="component" value="Unassembled WGS sequence"/>
</dbReference>
<organism evidence="2 3">
    <name type="scientific">Adineta ricciae</name>
    <name type="common">Rotifer</name>
    <dbReference type="NCBI Taxonomy" id="249248"/>
    <lineage>
        <taxon>Eukaryota</taxon>
        <taxon>Metazoa</taxon>
        <taxon>Spiralia</taxon>
        <taxon>Gnathifera</taxon>
        <taxon>Rotifera</taxon>
        <taxon>Eurotatoria</taxon>
        <taxon>Bdelloidea</taxon>
        <taxon>Adinetida</taxon>
        <taxon>Adinetidae</taxon>
        <taxon>Adineta</taxon>
    </lineage>
</organism>
<reference evidence="2" key="1">
    <citation type="submission" date="2021-02" db="EMBL/GenBank/DDBJ databases">
        <authorList>
            <person name="Nowell W R."/>
        </authorList>
    </citation>
    <scope>NUCLEOTIDE SEQUENCE</scope>
</reference>
<evidence type="ECO:0000313" key="3">
    <source>
        <dbReference type="Proteomes" id="UP000663828"/>
    </source>
</evidence>
<protein>
    <submittedName>
        <fullName evidence="2">Uncharacterized protein</fullName>
    </submittedName>
</protein>
<proteinExistence type="predicted"/>
<comment type="caution">
    <text evidence="2">The sequence shown here is derived from an EMBL/GenBank/DDBJ whole genome shotgun (WGS) entry which is preliminary data.</text>
</comment>
<gene>
    <name evidence="2" type="ORF">XAT740_LOCUS49017</name>
</gene>
<evidence type="ECO:0000256" key="1">
    <source>
        <dbReference type="SAM" id="MobiDB-lite"/>
    </source>
</evidence>
<keyword evidence="3" id="KW-1185">Reference proteome</keyword>
<accession>A0A816BP28</accession>
<dbReference type="EMBL" id="CAJNOR010007160">
    <property type="protein sequence ID" value="CAF1611928.1"/>
    <property type="molecule type" value="Genomic_DNA"/>
</dbReference>
<name>A0A816BP28_ADIRI</name>
<feature type="region of interest" description="Disordered" evidence="1">
    <location>
        <begin position="180"/>
        <end position="216"/>
    </location>
</feature>
<evidence type="ECO:0000313" key="2">
    <source>
        <dbReference type="EMBL" id="CAF1611928.1"/>
    </source>
</evidence>
<sequence>MNLLSSTVNTNGTVLYLSLLKLIERAYSIDKPTSIRELNIDKTKTITDVISLSSSFSTNVNFTVKNFIQWSQKLSLLNHFKYGQSEKDIRFSTHYKQKHEHSNTPSYDLDGTDTFDIQQLISAAYEQAVDLVKNSKILDILHHHNINCLADLSSYTFNMLNKSSKIINCSFRIENDVDEENDDNDIADYPPDERADESLYDSQNAVDEGGDEEEQEGILYSTKSNFKGMRIADNINPTLRHSYFKIKIKDRSKYMHKQSAR</sequence>